<dbReference type="Proteomes" id="UP000177698">
    <property type="component" value="Unassembled WGS sequence"/>
</dbReference>
<dbReference type="SUPFAM" id="SSF53448">
    <property type="entry name" value="Nucleotide-diphospho-sugar transferases"/>
    <property type="match status" value="1"/>
</dbReference>
<evidence type="ECO:0000259" key="1">
    <source>
        <dbReference type="Pfam" id="PF00483"/>
    </source>
</evidence>
<dbReference type="Pfam" id="PF00483">
    <property type="entry name" value="NTP_transferase"/>
    <property type="match status" value="1"/>
</dbReference>
<dbReference type="AlphaFoldDB" id="A0A1F7I8A1"/>
<dbReference type="PANTHER" id="PTHR42883:SF2">
    <property type="entry name" value="THYMIDYLYLTRANSFERASE"/>
    <property type="match status" value="1"/>
</dbReference>
<sequence>MPTSELVVRSLILAGGFGLRMKDFNTGPKGLIPVDGDTIIGRMLSDLNTIHNLGQKALITNGKHFTAYQKWLLDWKQKEKGLDRIRLINNLVDAPDKRLGALGDLIHALNLLDWWGGGLFVLPSDTLYRGSLASFVDFALNTASPGLVTAVYEKEKQLIAGRLGCVGMDGQQIVHFEEKPEKPLFSSAIAPFYYYSGETLGQVLKYSRQNGSLKALDTPSSIISWFLQKGVPVYGFRTDASMDIGTPEDVEAAQIYVQANPAVNIFT</sequence>
<gene>
    <name evidence="2" type="ORF">A2954_02300</name>
</gene>
<proteinExistence type="predicted"/>
<dbReference type="EMBL" id="MGAG01000039">
    <property type="protein sequence ID" value="OGK39599.1"/>
    <property type="molecule type" value="Genomic_DNA"/>
</dbReference>
<evidence type="ECO:0000313" key="3">
    <source>
        <dbReference type="Proteomes" id="UP000177698"/>
    </source>
</evidence>
<dbReference type="InterPro" id="IPR029044">
    <property type="entry name" value="Nucleotide-diphossugar_trans"/>
</dbReference>
<reference evidence="2 3" key="1">
    <citation type="journal article" date="2016" name="Nat. Commun.">
        <title>Thousands of microbial genomes shed light on interconnected biogeochemical processes in an aquifer system.</title>
        <authorList>
            <person name="Anantharaman K."/>
            <person name="Brown C.T."/>
            <person name="Hug L.A."/>
            <person name="Sharon I."/>
            <person name="Castelle C.J."/>
            <person name="Probst A.J."/>
            <person name="Thomas B.C."/>
            <person name="Singh A."/>
            <person name="Wilkins M.J."/>
            <person name="Karaoz U."/>
            <person name="Brodie E.L."/>
            <person name="Williams K.H."/>
            <person name="Hubbard S.S."/>
            <person name="Banfield J.F."/>
        </authorList>
    </citation>
    <scope>NUCLEOTIDE SEQUENCE [LARGE SCALE GENOMIC DNA]</scope>
</reference>
<dbReference type="STRING" id="1802056.A2954_02300"/>
<dbReference type="PANTHER" id="PTHR42883">
    <property type="entry name" value="GLUCOSE-1-PHOSPHATE THYMIDYLTRANSFERASE"/>
    <property type="match status" value="1"/>
</dbReference>
<organism evidence="2 3">
    <name type="scientific">Candidatus Roizmanbacteria bacterium RIFCSPLOWO2_01_FULL_37_12</name>
    <dbReference type="NCBI Taxonomy" id="1802056"/>
    <lineage>
        <taxon>Bacteria</taxon>
        <taxon>Candidatus Roizmaniibacteriota</taxon>
    </lineage>
</organism>
<dbReference type="InterPro" id="IPR005835">
    <property type="entry name" value="NTP_transferase_dom"/>
</dbReference>
<dbReference type="Gene3D" id="3.90.550.10">
    <property type="entry name" value="Spore Coat Polysaccharide Biosynthesis Protein SpsA, Chain A"/>
    <property type="match status" value="1"/>
</dbReference>
<feature type="domain" description="Nucleotidyl transferase" evidence="1">
    <location>
        <begin position="10"/>
        <end position="254"/>
    </location>
</feature>
<name>A0A1F7I8A1_9BACT</name>
<comment type="caution">
    <text evidence="2">The sequence shown here is derived from an EMBL/GenBank/DDBJ whole genome shotgun (WGS) entry which is preliminary data.</text>
</comment>
<accession>A0A1F7I8A1</accession>
<protein>
    <recommendedName>
        <fullName evidence="1">Nucleotidyl transferase domain-containing protein</fullName>
    </recommendedName>
</protein>
<evidence type="ECO:0000313" key="2">
    <source>
        <dbReference type="EMBL" id="OGK39599.1"/>
    </source>
</evidence>